<gene>
    <name evidence="3" type="ORF">O0I10_000537</name>
</gene>
<feature type="compositionally biased region" description="Basic and acidic residues" evidence="1">
    <location>
        <begin position="302"/>
        <end position="315"/>
    </location>
</feature>
<feature type="region of interest" description="Disordered" evidence="1">
    <location>
        <begin position="180"/>
        <end position="215"/>
    </location>
</feature>
<evidence type="ECO:0000313" key="4">
    <source>
        <dbReference type="Proteomes" id="UP001234581"/>
    </source>
</evidence>
<accession>A0AAD7Y3U1</accession>
<dbReference type="PANTHER" id="PTHR11538:SF26">
    <property type="entry name" value="FERREDOXIN-FOLD ANTICODON-BINDING DOMAIN-CONTAINING PROTEIN 1"/>
    <property type="match status" value="1"/>
</dbReference>
<feature type="domain" description="25S rRNA (uridine-N(3))-methyltransferase BMT5-like" evidence="2">
    <location>
        <begin position="59"/>
        <end position="264"/>
    </location>
</feature>
<reference evidence="3 4" key="1">
    <citation type="submission" date="2023-03" db="EMBL/GenBank/DDBJ databases">
        <title>Genome sequence of Lichtheimia ornata CBS 291.66.</title>
        <authorList>
            <person name="Mohabir J.T."/>
            <person name="Shea T.P."/>
            <person name="Kurbessoian T."/>
            <person name="Berby B."/>
            <person name="Fontaine J."/>
            <person name="Livny J."/>
            <person name="Gnirke A."/>
            <person name="Stajich J.E."/>
            <person name="Cuomo C.A."/>
        </authorList>
    </citation>
    <scope>NUCLEOTIDE SEQUENCE [LARGE SCALE GENOMIC DNA]</scope>
    <source>
        <strain evidence="3">CBS 291.66</strain>
    </source>
</reference>
<keyword evidence="4" id="KW-1185">Reference proteome</keyword>
<feature type="region of interest" description="Disordered" evidence="1">
    <location>
        <begin position="20"/>
        <end position="45"/>
    </location>
</feature>
<dbReference type="GO" id="GO:0070475">
    <property type="term" value="P:rRNA base methylation"/>
    <property type="evidence" value="ECO:0007669"/>
    <property type="project" value="InterPro"/>
</dbReference>
<evidence type="ECO:0000256" key="1">
    <source>
        <dbReference type="SAM" id="MobiDB-lite"/>
    </source>
</evidence>
<dbReference type="GeneID" id="83207959"/>
<feature type="compositionally biased region" description="Acidic residues" evidence="1">
    <location>
        <begin position="195"/>
        <end position="204"/>
    </location>
</feature>
<evidence type="ECO:0000259" key="2">
    <source>
        <dbReference type="Pfam" id="PF10354"/>
    </source>
</evidence>
<dbReference type="EMBL" id="JARTCD010000002">
    <property type="protein sequence ID" value="KAJ8663298.1"/>
    <property type="molecule type" value="Genomic_DNA"/>
</dbReference>
<dbReference type="Pfam" id="PF10354">
    <property type="entry name" value="BMT5-like"/>
    <property type="match status" value="1"/>
</dbReference>
<evidence type="ECO:0000313" key="3">
    <source>
        <dbReference type="EMBL" id="KAJ8663298.1"/>
    </source>
</evidence>
<dbReference type="GO" id="GO:0070042">
    <property type="term" value="F:rRNA (uridine-N3-)-methyltransferase activity"/>
    <property type="evidence" value="ECO:0007669"/>
    <property type="project" value="InterPro"/>
</dbReference>
<organism evidence="3 4">
    <name type="scientific">Lichtheimia ornata</name>
    <dbReference type="NCBI Taxonomy" id="688661"/>
    <lineage>
        <taxon>Eukaryota</taxon>
        <taxon>Fungi</taxon>
        <taxon>Fungi incertae sedis</taxon>
        <taxon>Mucoromycota</taxon>
        <taxon>Mucoromycotina</taxon>
        <taxon>Mucoromycetes</taxon>
        <taxon>Mucorales</taxon>
        <taxon>Lichtheimiaceae</taxon>
        <taxon>Lichtheimia</taxon>
    </lineage>
</organism>
<comment type="caution">
    <text evidence="3">The sequence shown here is derived from an EMBL/GenBank/DDBJ whole genome shotgun (WGS) entry which is preliminary data.</text>
</comment>
<dbReference type="AlphaFoldDB" id="A0AAD7Y3U1"/>
<feature type="compositionally biased region" description="Basic and acidic residues" evidence="1">
    <location>
        <begin position="20"/>
        <end position="36"/>
    </location>
</feature>
<feature type="region of interest" description="Disordered" evidence="1">
    <location>
        <begin position="302"/>
        <end position="345"/>
    </location>
</feature>
<dbReference type="InterPro" id="IPR019446">
    <property type="entry name" value="BMT5-like"/>
</dbReference>
<dbReference type="GO" id="GO:0005737">
    <property type="term" value="C:cytoplasm"/>
    <property type="evidence" value="ECO:0007669"/>
    <property type="project" value="TreeGrafter"/>
</dbReference>
<name>A0AAD7Y3U1_9FUNG</name>
<feature type="compositionally biased region" description="Acidic residues" evidence="1">
    <location>
        <begin position="334"/>
        <end position="345"/>
    </location>
</feature>
<sequence>MGPPKKKKLVQSLNKTLRKAEKRNIQKAKQERREQQLAKTNKQKVYERKPTFGEDDRILLIGEGNFSFARAIADHYMQSNPALITATCLDSESVLYEKYGDEAKDNIEALQDLGVTVLFEVDGTQLGKHKLIRKNRYTKIIFNFPHAGAGIKDQDHNVRANQALLNDFFASATPLLSIQGEKRRHRSGNSNVLDMEPENDDEGGELATASDEPLPDGEIHVTIKTCKPYNLWDVKRLAKTTGALAVKATLPFNPTFYPGYEHRRTLGFKEGVSQGNNAEILKSDPKTFVIVRKEAMAQEFERSKQGAINKKKELQRQALLSKRKRKQRPRNQDDDHDDDDDDHDD</sequence>
<dbReference type="Proteomes" id="UP001234581">
    <property type="component" value="Unassembled WGS sequence"/>
</dbReference>
<protein>
    <recommendedName>
        <fullName evidence="2">25S rRNA (uridine-N(3))-methyltransferase BMT5-like domain-containing protein</fullName>
    </recommendedName>
</protein>
<dbReference type="PANTHER" id="PTHR11538">
    <property type="entry name" value="PHENYLALANYL-TRNA SYNTHETASE"/>
    <property type="match status" value="1"/>
</dbReference>
<dbReference type="RefSeq" id="XP_058348210.1">
    <property type="nucleotide sequence ID" value="XM_058480646.1"/>
</dbReference>
<proteinExistence type="predicted"/>